<sequence>MTYYFKASASSLALVAMVACGGGSTSGDKDMIDDMDDIAIAPTISSLDVGNAAGALRDVQGYRRTPTTTILPTGTATYQGHVLAGIDIDGNDEITNMFGDLEIDVERLLAGDDVSGTVTNIHVLNRESPVQKLGGELTVDGTLDDGTKRISATMNGDLQGVFTDGEREIISVDGSMLGSTRDKYTGRNALGFNTYDVAAGVSGTTSGTISGGETGSFTGTFHGEEQ</sequence>
<dbReference type="PROSITE" id="PS51257">
    <property type="entry name" value="PROKAR_LIPOPROTEIN"/>
    <property type="match status" value="1"/>
</dbReference>
<evidence type="ECO:0000313" key="4">
    <source>
        <dbReference type="Proteomes" id="UP000199167"/>
    </source>
</evidence>
<feature type="signal peptide" evidence="2">
    <location>
        <begin position="1"/>
        <end position="21"/>
    </location>
</feature>
<dbReference type="AlphaFoldDB" id="A0A1I0PQF5"/>
<dbReference type="EMBL" id="FOIZ01000001">
    <property type="protein sequence ID" value="SEW16501.1"/>
    <property type="molecule type" value="Genomic_DNA"/>
</dbReference>
<gene>
    <name evidence="3" type="ORF">SAMN04488515_1357</name>
</gene>
<evidence type="ECO:0008006" key="5">
    <source>
        <dbReference type="Google" id="ProtNLM"/>
    </source>
</evidence>
<keyword evidence="4" id="KW-1185">Reference proteome</keyword>
<dbReference type="STRING" id="364200.SAMN04488515_1357"/>
<dbReference type="RefSeq" id="WP_089991863.1">
    <property type="nucleotide sequence ID" value="NZ_FOIZ01000001.1"/>
</dbReference>
<evidence type="ECO:0000313" key="3">
    <source>
        <dbReference type="EMBL" id="SEW16501.1"/>
    </source>
</evidence>
<feature type="region of interest" description="Disordered" evidence="1">
    <location>
        <begin position="205"/>
        <end position="226"/>
    </location>
</feature>
<protein>
    <recommendedName>
        <fullName evidence="5">Transferrin-binding protein B C-lobe/N-lobe beta barrel domain-containing protein</fullName>
    </recommendedName>
</protein>
<reference evidence="3 4" key="1">
    <citation type="submission" date="2016-10" db="EMBL/GenBank/DDBJ databases">
        <authorList>
            <person name="de Groot N.N."/>
        </authorList>
    </citation>
    <scope>NUCLEOTIDE SEQUENCE [LARGE SCALE GENOMIC DNA]</scope>
    <source>
        <strain evidence="3 4">DSM 17925</strain>
    </source>
</reference>
<accession>A0A1I0PQF5</accession>
<evidence type="ECO:0000256" key="1">
    <source>
        <dbReference type="SAM" id="MobiDB-lite"/>
    </source>
</evidence>
<proteinExistence type="predicted"/>
<organism evidence="3 4">
    <name type="scientific">Cognatiyoonia koreensis</name>
    <dbReference type="NCBI Taxonomy" id="364200"/>
    <lineage>
        <taxon>Bacteria</taxon>
        <taxon>Pseudomonadati</taxon>
        <taxon>Pseudomonadota</taxon>
        <taxon>Alphaproteobacteria</taxon>
        <taxon>Rhodobacterales</taxon>
        <taxon>Paracoccaceae</taxon>
        <taxon>Cognatiyoonia</taxon>
    </lineage>
</organism>
<keyword evidence="2" id="KW-0732">Signal</keyword>
<name>A0A1I0PQF5_9RHOB</name>
<feature type="chain" id="PRO_5011789770" description="Transferrin-binding protein B C-lobe/N-lobe beta barrel domain-containing protein" evidence="2">
    <location>
        <begin position="22"/>
        <end position="226"/>
    </location>
</feature>
<evidence type="ECO:0000256" key="2">
    <source>
        <dbReference type="SAM" id="SignalP"/>
    </source>
</evidence>
<dbReference type="Proteomes" id="UP000199167">
    <property type="component" value="Unassembled WGS sequence"/>
</dbReference>